<keyword evidence="5" id="KW-1185">Reference proteome</keyword>
<evidence type="ECO:0000313" key="6">
    <source>
        <dbReference type="RefSeq" id="XP_022328580.1"/>
    </source>
</evidence>
<dbReference type="Proteomes" id="UP000694844">
    <property type="component" value="Chromosome 3"/>
</dbReference>
<dbReference type="GO" id="GO:0004842">
    <property type="term" value="F:ubiquitin-protein transferase activity"/>
    <property type="evidence" value="ECO:0007669"/>
    <property type="project" value="TreeGrafter"/>
</dbReference>
<dbReference type="PANTHER" id="PTHR24171:SF8">
    <property type="entry name" value="BRCA1-ASSOCIATED RING DOMAIN PROTEIN 1"/>
    <property type="match status" value="1"/>
</dbReference>
<gene>
    <name evidence="6" type="primary">LOC111127615</name>
</gene>
<dbReference type="GO" id="GO:0070531">
    <property type="term" value="C:BRCA1-A complex"/>
    <property type="evidence" value="ECO:0007669"/>
    <property type="project" value="TreeGrafter"/>
</dbReference>
<feature type="region of interest" description="Disordered" evidence="4">
    <location>
        <begin position="1"/>
        <end position="30"/>
    </location>
</feature>
<dbReference type="OrthoDB" id="6235521at2759"/>
<feature type="compositionally biased region" description="Low complexity" evidence="4">
    <location>
        <begin position="1"/>
        <end position="24"/>
    </location>
</feature>
<name>A0A8B8DLE6_CRAVI</name>
<organism evidence="5 6">
    <name type="scientific">Crassostrea virginica</name>
    <name type="common">Eastern oyster</name>
    <dbReference type="NCBI Taxonomy" id="6565"/>
    <lineage>
        <taxon>Eukaryota</taxon>
        <taxon>Metazoa</taxon>
        <taxon>Spiralia</taxon>
        <taxon>Lophotrochozoa</taxon>
        <taxon>Mollusca</taxon>
        <taxon>Bivalvia</taxon>
        <taxon>Autobranchia</taxon>
        <taxon>Pteriomorphia</taxon>
        <taxon>Ostreida</taxon>
        <taxon>Ostreoidea</taxon>
        <taxon>Ostreidae</taxon>
        <taxon>Crassostrea</taxon>
    </lineage>
</organism>
<feature type="compositionally biased region" description="Basic residues" evidence="4">
    <location>
        <begin position="196"/>
        <end position="226"/>
    </location>
</feature>
<feature type="region of interest" description="Disordered" evidence="4">
    <location>
        <begin position="176"/>
        <end position="226"/>
    </location>
</feature>
<feature type="repeat" description="ANK" evidence="3">
    <location>
        <begin position="81"/>
        <end position="113"/>
    </location>
</feature>
<keyword evidence="2 3" id="KW-0040">ANK repeat</keyword>
<dbReference type="InterPro" id="IPR002110">
    <property type="entry name" value="Ankyrin_rpt"/>
</dbReference>
<sequence>MSRAQSRLSARTGGGSRAASAKSTKSSRHHVVIHSTVLPMSKAYLGKEYEQRLATAAGEGDLISVIKILKFNVSPDSRDENGQPALVRACMGGHAEVVSVLLEAKANPNITGVYNATPLHAAVKGQNVNCVKHVILGGAQLIPQTTAGLIPQDMTKYGSEIWEVISDARKGDMPEIEEISEVPEIPDCALPDGAAKKKKGKKGKKGGKKKGGKKGKKSGKKKKKKK</sequence>
<dbReference type="AlphaFoldDB" id="A0A8B8DLE6"/>
<evidence type="ECO:0000256" key="4">
    <source>
        <dbReference type="SAM" id="MobiDB-lite"/>
    </source>
</evidence>
<protein>
    <submittedName>
        <fullName evidence="6">Ankyrin repeat domain-containing protein 1-like</fullName>
    </submittedName>
</protein>
<evidence type="ECO:0000256" key="1">
    <source>
        <dbReference type="ARBA" id="ARBA00022737"/>
    </source>
</evidence>
<evidence type="ECO:0000313" key="5">
    <source>
        <dbReference type="Proteomes" id="UP000694844"/>
    </source>
</evidence>
<keyword evidence="1" id="KW-0677">Repeat</keyword>
<dbReference type="GO" id="GO:0085020">
    <property type="term" value="P:protein K6-linked ubiquitination"/>
    <property type="evidence" value="ECO:0007669"/>
    <property type="project" value="TreeGrafter"/>
</dbReference>
<dbReference type="KEGG" id="cvn:111127615"/>
<proteinExistence type="predicted"/>
<dbReference type="GeneID" id="111127615"/>
<reference evidence="6" key="1">
    <citation type="submission" date="2025-08" db="UniProtKB">
        <authorList>
            <consortium name="RefSeq"/>
        </authorList>
    </citation>
    <scope>IDENTIFICATION</scope>
    <source>
        <tissue evidence="6">Whole sample</tissue>
    </source>
</reference>
<dbReference type="Gene3D" id="1.25.40.20">
    <property type="entry name" value="Ankyrin repeat-containing domain"/>
    <property type="match status" value="1"/>
</dbReference>
<dbReference type="PROSITE" id="PS50088">
    <property type="entry name" value="ANK_REPEAT"/>
    <property type="match status" value="1"/>
</dbReference>
<dbReference type="Pfam" id="PF12796">
    <property type="entry name" value="Ank_2"/>
    <property type="match status" value="1"/>
</dbReference>
<dbReference type="SUPFAM" id="SSF48403">
    <property type="entry name" value="Ankyrin repeat"/>
    <property type="match status" value="1"/>
</dbReference>
<dbReference type="PANTHER" id="PTHR24171">
    <property type="entry name" value="ANKYRIN REPEAT DOMAIN-CONTAINING PROTEIN 39-RELATED"/>
    <property type="match status" value="1"/>
</dbReference>
<evidence type="ECO:0000256" key="3">
    <source>
        <dbReference type="PROSITE-ProRule" id="PRU00023"/>
    </source>
</evidence>
<dbReference type="RefSeq" id="XP_022328580.1">
    <property type="nucleotide sequence ID" value="XM_022472872.1"/>
</dbReference>
<dbReference type="InterPro" id="IPR036770">
    <property type="entry name" value="Ankyrin_rpt-contain_sf"/>
</dbReference>
<evidence type="ECO:0000256" key="2">
    <source>
        <dbReference type="ARBA" id="ARBA00023043"/>
    </source>
</evidence>
<dbReference type="SMART" id="SM00248">
    <property type="entry name" value="ANK"/>
    <property type="match status" value="2"/>
</dbReference>
<accession>A0A8B8DLE6</accession>
<dbReference type="GO" id="GO:0031436">
    <property type="term" value="C:BRCA1-BARD1 complex"/>
    <property type="evidence" value="ECO:0007669"/>
    <property type="project" value="TreeGrafter"/>
</dbReference>